<dbReference type="InterPro" id="IPR057004">
    <property type="entry name" value="Gp90-like"/>
</dbReference>
<accession>A0A6H2A4T5</accession>
<dbReference type="AlphaFoldDB" id="A0A6H2A4T5"/>
<dbReference type="Pfam" id="PF23790">
    <property type="entry name" value="Kyano_Gp96"/>
    <property type="match status" value="1"/>
</dbReference>
<sequence length="180" mass="20725">MRINKSNLESVFQSTKTSVETMELKGYEYICNLFADSSGFGQEDEASLTPKQLLKELKTIVEEHGTVHTFISEAGQFQVNIGVFKQTGKRRTRRIANNTLEVYKTDKYQDLEAIRLHDTNIITFLDNGKIRLNNGGWQTRTTASRINDYLPTGYLLYQKNWNWLIDTPTGTIEYQNGMEI</sequence>
<reference evidence="1" key="1">
    <citation type="submission" date="2020-03" db="EMBL/GenBank/DDBJ databases">
        <title>The deep terrestrial virosphere.</title>
        <authorList>
            <person name="Holmfeldt K."/>
            <person name="Nilsson E."/>
            <person name="Simone D."/>
            <person name="Lopez-Fernandez M."/>
            <person name="Wu X."/>
            <person name="de Brujin I."/>
            <person name="Lundin D."/>
            <person name="Andersson A."/>
            <person name="Bertilsson S."/>
            <person name="Dopson M."/>
        </authorList>
    </citation>
    <scope>NUCLEOTIDE SEQUENCE</scope>
    <source>
        <strain evidence="1">TM448A07747</strain>
        <strain evidence="2">TM448B07559</strain>
    </source>
</reference>
<protein>
    <submittedName>
        <fullName evidence="1">Uncharacterized protein</fullName>
    </submittedName>
</protein>
<proteinExistence type="predicted"/>
<gene>
    <name evidence="1" type="ORF">TM448A07747_0005</name>
    <name evidence="2" type="ORF">TM448B07559_0005</name>
</gene>
<name>A0A6H2A4T5_9ZZZZ</name>
<dbReference type="EMBL" id="MT144578">
    <property type="protein sequence ID" value="QJA55216.1"/>
    <property type="molecule type" value="Genomic_DNA"/>
</dbReference>
<evidence type="ECO:0000313" key="2">
    <source>
        <dbReference type="EMBL" id="QJI04343.1"/>
    </source>
</evidence>
<evidence type="ECO:0000313" key="1">
    <source>
        <dbReference type="EMBL" id="QJA55216.1"/>
    </source>
</evidence>
<organism evidence="1">
    <name type="scientific">viral metagenome</name>
    <dbReference type="NCBI Taxonomy" id="1070528"/>
    <lineage>
        <taxon>unclassified sequences</taxon>
        <taxon>metagenomes</taxon>
        <taxon>organismal metagenomes</taxon>
    </lineage>
</organism>
<dbReference type="EMBL" id="MT145171">
    <property type="protein sequence ID" value="QJI04343.1"/>
    <property type="molecule type" value="Genomic_DNA"/>
</dbReference>